<dbReference type="Proteomes" id="UP000187013">
    <property type="component" value="Unassembled WGS sequence"/>
</dbReference>
<evidence type="ECO:0000256" key="1">
    <source>
        <dbReference type="SAM" id="MobiDB-lite"/>
    </source>
</evidence>
<dbReference type="EMBL" id="BDGX01000033">
    <property type="protein sequence ID" value="GAV52354.1"/>
    <property type="molecule type" value="Genomic_DNA"/>
</dbReference>
<feature type="region of interest" description="Disordered" evidence="1">
    <location>
        <begin position="142"/>
        <end position="172"/>
    </location>
</feature>
<proteinExistence type="predicted"/>
<comment type="caution">
    <text evidence="2">The sequence shown here is derived from an EMBL/GenBank/DDBJ whole genome shotgun (WGS) entry which is preliminary data.</text>
</comment>
<protein>
    <submittedName>
        <fullName evidence="2">Uncharacterized protein</fullName>
    </submittedName>
</protein>
<feature type="compositionally biased region" description="Basic and acidic residues" evidence="1">
    <location>
        <begin position="142"/>
        <end position="162"/>
    </location>
</feature>
<evidence type="ECO:0000313" key="3">
    <source>
        <dbReference type="Proteomes" id="UP000187013"/>
    </source>
</evidence>
<name>A0A1Q3A9F1_ZYGRO</name>
<sequence length="172" mass="19906">MYDEQDQHPDRREVHRYVVVCINDFCRRYGIRKSVRSKFGLCNQVESIDEGSFERFKNELGCGKRMGEAEDKEDDEYKRHCHGVGNSIMEGSTLEVFSQDLLWSQQEIPSELIVSEDTGLVAMENNDTNVIWDPSMTILESEGRQPWEEPEPEILRSDEFHEVSSPPSAVNF</sequence>
<dbReference type="OrthoDB" id="10367801at2759"/>
<evidence type="ECO:0000313" key="2">
    <source>
        <dbReference type="EMBL" id="GAV52354.1"/>
    </source>
</evidence>
<organism evidence="2 3">
    <name type="scientific">Zygosaccharomyces rouxii</name>
    <dbReference type="NCBI Taxonomy" id="4956"/>
    <lineage>
        <taxon>Eukaryota</taxon>
        <taxon>Fungi</taxon>
        <taxon>Dikarya</taxon>
        <taxon>Ascomycota</taxon>
        <taxon>Saccharomycotina</taxon>
        <taxon>Saccharomycetes</taxon>
        <taxon>Saccharomycetales</taxon>
        <taxon>Saccharomycetaceae</taxon>
        <taxon>Zygosaccharomyces</taxon>
    </lineage>
</organism>
<reference evidence="2 3" key="1">
    <citation type="submission" date="2016-08" db="EMBL/GenBank/DDBJ databases">
        <title>Draft genome sequence of allopolyploid Zygosaccharomyces rouxii.</title>
        <authorList>
            <person name="Watanabe J."/>
            <person name="Uehara K."/>
            <person name="Mogi Y."/>
            <person name="Tsukioka Y."/>
        </authorList>
    </citation>
    <scope>NUCLEOTIDE SEQUENCE [LARGE SCALE GENOMIC DNA]</scope>
    <source>
        <strain evidence="2 3">NBRC 110957</strain>
    </source>
</reference>
<gene>
    <name evidence="2" type="ORF">ZYGR_0AG03450</name>
</gene>
<dbReference type="AlphaFoldDB" id="A0A1Q3A9F1"/>
<accession>A0A1Q3A9F1</accession>